<dbReference type="Proteomes" id="UP000078544">
    <property type="component" value="Unassembled WGS sequence"/>
</dbReference>
<evidence type="ECO:0000313" key="1">
    <source>
        <dbReference type="EMBL" id="KZZ94203.1"/>
    </source>
</evidence>
<accession>A0A162IJ30</accession>
<protein>
    <submittedName>
        <fullName evidence="1">Uncharacterized protein</fullName>
    </submittedName>
</protein>
<dbReference type="EMBL" id="AZGY01000011">
    <property type="protein sequence ID" value="KZZ94203.1"/>
    <property type="molecule type" value="Genomic_DNA"/>
</dbReference>
<keyword evidence="2" id="KW-1185">Reference proteome</keyword>
<comment type="caution">
    <text evidence="1">The sequence shown here is derived from an EMBL/GenBank/DDBJ whole genome shotgun (WGS) entry which is preliminary data.</text>
</comment>
<evidence type="ECO:0000313" key="2">
    <source>
        <dbReference type="Proteomes" id="UP000078544"/>
    </source>
</evidence>
<gene>
    <name evidence="1" type="ORF">AAL_05170</name>
</gene>
<sequence length="555" mass="61966">MPQQPRTPPRRTSFVLDMLRHPTPQMEAFGNDLTMSLINAGTPSKKGQRECVICAASAAWSPECELGLEPNDCHLASDLLKYSQEAATMGYAKPDKLARQEVAETEVGDRVQDLCNVLLETSETGYIFTDAQLAEGLNALKQCLATHEDLLYKDSSVHSCCAFLYESRSNLRPLKVDDQMRVAMDVRIVQEVVRLMVRAIKAGSITDLKANALINAGTPSKKGQRERLTIRNLDMAIKEKEIVLMSMSTQLNEQVTSARTRATEADVLRGMDESIWVKFNRWLGDAYPVNLDAKEAKTLDQTLNFTNSVESAEADAFLEQVRRSDLLEQGDTPGNLEEYMTLARILWGWDTLWDCCEILYSAKSELSPVKRHHQQMIARDVRVVRDVVGTMVEAIKANTTFYTGFHETVHPWCHCPVTMSHLEDPEPESEWLVATSYAALMLIESETYVEQGFLSTVICIMDAFTVGIKSRIQVPAKPGKPAQRVNLYDVGKLQSINNYKTPKKQYYAEAVSPLEKVKALGFRHAPAKNPERDTFAVGTALPLTIKDQAKAIGAA</sequence>
<proteinExistence type="predicted"/>
<reference evidence="1 2" key="1">
    <citation type="journal article" date="2016" name="Genome Biol. Evol.">
        <title>Divergent and convergent evolution of fungal pathogenicity.</title>
        <authorList>
            <person name="Shang Y."/>
            <person name="Xiao G."/>
            <person name="Zheng P."/>
            <person name="Cen K."/>
            <person name="Zhan S."/>
            <person name="Wang C."/>
        </authorList>
    </citation>
    <scope>NUCLEOTIDE SEQUENCE [LARGE SCALE GENOMIC DNA]</scope>
    <source>
        <strain evidence="1 2">RCEF 2490</strain>
    </source>
</reference>
<dbReference type="AlphaFoldDB" id="A0A162IJ30"/>
<organism evidence="1 2">
    <name type="scientific">Moelleriella libera RCEF 2490</name>
    <dbReference type="NCBI Taxonomy" id="1081109"/>
    <lineage>
        <taxon>Eukaryota</taxon>
        <taxon>Fungi</taxon>
        <taxon>Dikarya</taxon>
        <taxon>Ascomycota</taxon>
        <taxon>Pezizomycotina</taxon>
        <taxon>Sordariomycetes</taxon>
        <taxon>Hypocreomycetidae</taxon>
        <taxon>Hypocreales</taxon>
        <taxon>Clavicipitaceae</taxon>
        <taxon>Moelleriella</taxon>
    </lineage>
</organism>
<name>A0A162IJ30_9HYPO</name>
<dbReference type="OrthoDB" id="5153691at2759"/>